<organism evidence="1 2">
    <name type="scientific">Hymenobacter telluris</name>
    <dbReference type="NCBI Taxonomy" id="2816474"/>
    <lineage>
        <taxon>Bacteria</taxon>
        <taxon>Pseudomonadati</taxon>
        <taxon>Bacteroidota</taxon>
        <taxon>Cytophagia</taxon>
        <taxon>Cytophagales</taxon>
        <taxon>Hymenobacteraceae</taxon>
        <taxon>Hymenobacter</taxon>
    </lineage>
</organism>
<accession>A0A939JC10</accession>
<comment type="caution">
    <text evidence="1">The sequence shown here is derived from an EMBL/GenBank/DDBJ whole genome shotgun (WGS) entry which is preliminary data.</text>
</comment>
<dbReference type="Proteomes" id="UP000664144">
    <property type="component" value="Unassembled WGS sequence"/>
</dbReference>
<evidence type="ECO:0000313" key="1">
    <source>
        <dbReference type="EMBL" id="MBO0356832.1"/>
    </source>
</evidence>
<gene>
    <name evidence="1" type="ORF">J0X19_02645</name>
</gene>
<evidence type="ECO:0000313" key="2">
    <source>
        <dbReference type="Proteomes" id="UP000664144"/>
    </source>
</evidence>
<name>A0A939JC10_9BACT</name>
<protein>
    <submittedName>
        <fullName evidence="1">Uncharacterized protein</fullName>
    </submittedName>
</protein>
<reference evidence="1" key="1">
    <citation type="submission" date="2021-03" db="EMBL/GenBank/DDBJ databases">
        <authorList>
            <person name="Kim M.K."/>
        </authorList>
    </citation>
    <scope>NUCLEOTIDE SEQUENCE</scope>
    <source>
        <strain evidence="1">BT186</strain>
    </source>
</reference>
<proteinExistence type="predicted"/>
<dbReference type="RefSeq" id="WP_206980684.1">
    <property type="nucleotide sequence ID" value="NZ_JAFLQZ010000002.1"/>
</dbReference>
<sequence>MTENLYRDSVRLKDLQLMSGTLVAQSKLPGVSAAITDKSFTLNMGTNLFRLRSVRRFSVQAVLTGQSEEGFTNIFDDDRYQRTVGAGLAFNVFRFGPNTTTTYYWPDSTNRAKLHRQLRQELARYDAARGQSATHNTMLQAGDTLCRLNEQGVLERAIVITRDYDALLEPADDPLSPAGLRRMALRQTYWKAIDALRPLLPKKWAGMSSSEAVAWIRSHVCVPDTLTQLAYDWHDKRTADRLDSIQLKDVEWKQRALVWTSGKILFNNEKQPIYQASETSLMKEKRFPFVDMRLGLNKGWIRRKTRYFGAVGIGYNNQRTFNPKRQVTYQRVLPQQLDPSTPPVNTVAESKFYPTEPAELHRAVGDAQYSFFWNRWRLGFDATYRIRQDVRFDARTDHRATFGLFVPALVGESAINFMLQGKWDNDEKWRLGFNVSASLPGFLTKK</sequence>
<keyword evidence="2" id="KW-1185">Reference proteome</keyword>
<dbReference type="EMBL" id="JAFLQZ010000002">
    <property type="protein sequence ID" value="MBO0356832.1"/>
    <property type="molecule type" value="Genomic_DNA"/>
</dbReference>
<dbReference type="AlphaFoldDB" id="A0A939JC10"/>